<dbReference type="AlphaFoldDB" id="A0A8T4IYS3"/>
<name>A0A8T4IYS3_9ACTN</name>
<comment type="caution">
    <text evidence="2">The sequence shown here is derived from an EMBL/GenBank/DDBJ whole genome shotgun (WGS) entry which is preliminary data.</text>
</comment>
<gene>
    <name evidence="2" type="ORF">KDA82_30715</name>
</gene>
<keyword evidence="3" id="KW-1185">Reference proteome</keyword>
<organism evidence="2 3">
    <name type="scientific">Streptomyces daliensis</name>
    <dbReference type="NCBI Taxonomy" id="299421"/>
    <lineage>
        <taxon>Bacteria</taxon>
        <taxon>Bacillati</taxon>
        <taxon>Actinomycetota</taxon>
        <taxon>Actinomycetes</taxon>
        <taxon>Kitasatosporales</taxon>
        <taxon>Streptomycetaceae</taxon>
        <taxon>Streptomyces</taxon>
    </lineage>
</organism>
<evidence type="ECO:0000313" key="2">
    <source>
        <dbReference type="EMBL" id="MBR7677289.1"/>
    </source>
</evidence>
<reference evidence="2" key="1">
    <citation type="submission" date="2021-04" db="EMBL/GenBank/DDBJ databases">
        <title>Sequencing of actinobacteria type strains.</title>
        <authorList>
            <person name="Nguyen G.-S."/>
            <person name="Wentzel A."/>
        </authorList>
    </citation>
    <scope>NUCLEOTIDE SEQUENCE</scope>
    <source>
        <strain evidence="2">DSM 42095</strain>
    </source>
</reference>
<proteinExistence type="predicted"/>
<dbReference type="EMBL" id="JAGSMN010000882">
    <property type="protein sequence ID" value="MBR7677289.1"/>
    <property type="molecule type" value="Genomic_DNA"/>
</dbReference>
<evidence type="ECO:0000256" key="1">
    <source>
        <dbReference type="SAM" id="MobiDB-lite"/>
    </source>
</evidence>
<feature type="region of interest" description="Disordered" evidence="1">
    <location>
        <begin position="1"/>
        <end position="27"/>
    </location>
</feature>
<accession>A0A8T4IYS3</accession>
<protein>
    <submittedName>
        <fullName evidence="2">Uncharacterized protein</fullName>
    </submittedName>
</protein>
<dbReference type="Proteomes" id="UP000675554">
    <property type="component" value="Unassembled WGS sequence"/>
</dbReference>
<sequence length="60" mass="6978">MSITQQYAMDTYRLSRDQQPPPPLPGAHEARVLHALWEGLRFRRRLRRHTGVAAATPSRR</sequence>
<evidence type="ECO:0000313" key="3">
    <source>
        <dbReference type="Proteomes" id="UP000675554"/>
    </source>
</evidence>